<dbReference type="Proteomes" id="UP000461730">
    <property type="component" value="Unassembled WGS sequence"/>
</dbReference>
<dbReference type="EMBL" id="WRXN01000004">
    <property type="protein sequence ID" value="MVT08986.1"/>
    <property type="molecule type" value="Genomic_DNA"/>
</dbReference>
<proteinExistence type="predicted"/>
<name>A0A7K1U3X3_9BACT</name>
<evidence type="ECO:0000313" key="3">
    <source>
        <dbReference type="Proteomes" id="UP000461730"/>
    </source>
</evidence>
<sequence>MKKTLSLGFLAAVLAVGTAVAGKMRNEDPHWLMNDNSIVTGTANYIKTFYCAGANNIQCAVQIEDPFVVIRKS</sequence>
<feature type="signal peptide" evidence="1">
    <location>
        <begin position="1"/>
        <end position="21"/>
    </location>
</feature>
<feature type="chain" id="PRO_5029720588" evidence="1">
    <location>
        <begin position="22"/>
        <end position="73"/>
    </location>
</feature>
<reference evidence="2 3" key="1">
    <citation type="submission" date="2019-12" db="EMBL/GenBank/DDBJ databases">
        <title>Chitinophaga sp. strain ysch24 (GDMCC 1.1355), whole genome shotgun sequence.</title>
        <authorList>
            <person name="Zhang X."/>
        </authorList>
    </citation>
    <scope>NUCLEOTIDE SEQUENCE [LARGE SCALE GENOMIC DNA]</scope>
    <source>
        <strain evidence="3">ysch24</strain>
    </source>
</reference>
<evidence type="ECO:0000313" key="2">
    <source>
        <dbReference type="EMBL" id="MVT08986.1"/>
    </source>
</evidence>
<keyword evidence="1" id="KW-0732">Signal</keyword>
<dbReference type="RefSeq" id="WP_157306402.1">
    <property type="nucleotide sequence ID" value="NZ_WRXN01000004.1"/>
</dbReference>
<gene>
    <name evidence="2" type="ORF">GO493_12000</name>
</gene>
<keyword evidence="3" id="KW-1185">Reference proteome</keyword>
<comment type="caution">
    <text evidence="2">The sequence shown here is derived from an EMBL/GenBank/DDBJ whole genome shotgun (WGS) entry which is preliminary data.</text>
</comment>
<organism evidence="2 3">
    <name type="scientific">Chitinophaga tropicalis</name>
    <dbReference type="NCBI Taxonomy" id="2683588"/>
    <lineage>
        <taxon>Bacteria</taxon>
        <taxon>Pseudomonadati</taxon>
        <taxon>Bacteroidota</taxon>
        <taxon>Chitinophagia</taxon>
        <taxon>Chitinophagales</taxon>
        <taxon>Chitinophagaceae</taxon>
        <taxon>Chitinophaga</taxon>
    </lineage>
</organism>
<evidence type="ECO:0000256" key="1">
    <source>
        <dbReference type="SAM" id="SignalP"/>
    </source>
</evidence>
<accession>A0A7K1U3X3</accession>
<dbReference type="AlphaFoldDB" id="A0A7K1U3X3"/>
<protein>
    <submittedName>
        <fullName evidence="2">Uncharacterized protein</fullName>
    </submittedName>
</protein>